<dbReference type="RefSeq" id="WP_204980443.1">
    <property type="nucleotide sequence ID" value="NZ_JBHTII010000001.1"/>
</dbReference>
<keyword evidence="1" id="KW-0328">Glycosyltransferase</keyword>
<evidence type="ECO:0000313" key="1">
    <source>
        <dbReference type="EMBL" id="MFD0789452.1"/>
    </source>
</evidence>
<sequence>MTRPTRVISIYEGFFAGGARILHTDVVAGLHGPTQAHSVLAIASRARRENTMQHMEDDPRYRQLRHAGVEVVTLGRTADAHALDAVDFTTAELTLAAEALRDADLVLTLKEQPLALLDALRAHGLMPDVPVATCLHRSDPMHSGSALGRLSAATSDGRVSATISCAQSTDHAYAQAGVRAAQRYVIRNGIDTERFAPAADAERRRIRAELGIPSSAAVVVFAARFDAMKDPGLFFRTAAVHAAQHPGTHFVLCGAGMTWDNAAFRALAAESGVREATHVHALGIRQDMPSIYQIADIVALTSAFGEASPLCLIEGAACGATPVTTRVGDSAAVVDGFGVIAPAEPAAMAEAWRGVLLRRRTWRARALAARPHLDRQRMLDDYRVVTETLLGRAEAAA</sequence>
<accession>A0ABW3AEM9</accession>
<dbReference type="PANTHER" id="PTHR12526">
    <property type="entry name" value="GLYCOSYLTRANSFERASE"/>
    <property type="match status" value="1"/>
</dbReference>
<dbReference type="EC" id="2.4.-.-" evidence="1"/>
<keyword evidence="2" id="KW-1185">Reference proteome</keyword>
<dbReference type="GO" id="GO:0016757">
    <property type="term" value="F:glycosyltransferase activity"/>
    <property type="evidence" value="ECO:0007669"/>
    <property type="project" value="UniProtKB-KW"/>
</dbReference>
<keyword evidence="1" id="KW-0808">Transferase</keyword>
<evidence type="ECO:0000313" key="2">
    <source>
        <dbReference type="Proteomes" id="UP001597055"/>
    </source>
</evidence>
<reference evidence="2" key="1">
    <citation type="journal article" date="2019" name="Int. J. Syst. Evol. Microbiol.">
        <title>The Global Catalogue of Microorganisms (GCM) 10K type strain sequencing project: providing services to taxonomists for standard genome sequencing and annotation.</title>
        <authorList>
            <consortium name="The Broad Institute Genomics Platform"/>
            <consortium name="The Broad Institute Genome Sequencing Center for Infectious Disease"/>
            <person name="Wu L."/>
            <person name="Ma J."/>
        </authorList>
    </citation>
    <scope>NUCLEOTIDE SEQUENCE [LARGE SCALE GENOMIC DNA]</scope>
    <source>
        <strain evidence="2">CCUG 54523</strain>
    </source>
</reference>
<protein>
    <submittedName>
        <fullName evidence="1">Glycosyltransferase</fullName>
        <ecNumber evidence="1">2.4.-.-</ecNumber>
    </submittedName>
</protein>
<organism evidence="1 2">
    <name type="scientific">Microbacterium insulae</name>
    <dbReference type="NCBI Taxonomy" id="483014"/>
    <lineage>
        <taxon>Bacteria</taxon>
        <taxon>Bacillati</taxon>
        <taxon>Actinomycetota</taxon>
        <taxon>Actinomycetes</taxon>
        <taxon>Micrococcales</taxon>
        <taxon>Microbacteriaceae</taxon>
        <taxon>Microbacterium</taxon>
    </lineage>
</organism>
<dbReference type="SUPFAM" id="SSF53756">
    <property type="entry name" value="UDP-Glycosyltransferase/glycogen phosphorylase"/>
    <property type="match status" value="1"/>
</dbReference>
<dbReference type="Proteomes" id="UP001597055">
    <property type="component" value="Unassembled WGS sequence"/>
</dbReference>
<gene>
    <name evidence="1" type="ORF">ACFQ0P_03505</name>
</gene>
<dbReference type="PANTHER" id="PTHR12526:SF637">
    <property type="entry name" value="GLYCOSYLTRANSFERASE EPSF-RELATED"/>
    <property type="match status" value="1"/>
</dbReference>
<dbReference type="Gene3D" id="3.40.50.2000">
    <property type="entry name" value="Glycogen Phosphorylase B"/>
    <property type="match status" value="2"/>
</dbReference>
<comment type="caution">
    <text evidence="1">The sequence shown here is derived from an EMBL/GenBank/DDBJ whole genome shotgun (WGS) entry which is preliminary data.</text>
</comment>
<proteinExistence type="predicted"/>
<dbReference type="Pfam" id="PF13692">
    <property type="entry name" value="Glyco_trans_1_4"/>
    <property type="match status" value="1"/>
</dbReference>
<name>A0ABW3AEM9_9MICO</name>
<dbReference type="EMBL" id="JBHTII010000001">
    <property type="protein sequence ID" value="MFD0789452.1"/>
    <property type="molecule type" value="Genomic_DNA"/>
</dbReference>